<evidence type="ECO:0000256" key="1">
    <source>
        <dbReference type="ARBA" id="ARBA00022679"/>
    </source>
</evidence>
<keyword evidence="1" id="KW-0808">Transferase</keyword>
<protein>
    <submittedName>
        <fullName evidence="3">Glycosyltransferase family 4 protein</fullName>
    </submittedName>
</protein>
<sequence>MNIWDRRKPSFGFISTRFAGLDGVSLETKKWAEMLTSKGCPVYFMAGMLDTDPAISHLAPKAFFNHEEIVEVQQAILIKKKRTPEISRRIQQLKEELKIEIAKFHSNFGFEILVVENALAIPVNIPLGLAITEFIIETEIPTIAHHHDFFWERERFYSPLSTDYLRAAFPPVHPKIQHVVINSIAGQKFGSFTGASWTLIPNVVDFKVLPPQIDDYNRDLKKEIGLDEDSLLVLQPTRVVSRKGIETSAELVKRLDHPKASLVISHKAGDEGQDYLMRIEEFVKLINVDLKIISDRIGSKRGFDENGRKTYTLWDVYQHADLITYPSAYEGYGNAFVESIYFRKPIAINRYSIFVADIEPKGFDVISFNSYITQNTIDSINDMLKNPERLAQMAEKNYMLGWRYLSYEMLEEKIEQLLINYYGY</sequence>
<accession>A0A8J6N6D1</accession>
<organism evidence="3 4">
    <name type="scientific">Candidatus Desulfaltia bathyphila</name>
    <dbReference type="NCBI Taxonomy" id="2841697"/>
    <lineage>
        <taxon>Bacteria</taxon>
        <taxon>Pseudomonadati</taxon>
        <taxon>Thermodesulfobacteriota</taxon>
        <taxon>Desulfobacteria</taxon>
        <taxon>Desulfobacterales</taxon>
        <taxon>Desulfobacterales incertae sedis</taxon>
        <taxon>Candidatus Desulfaltia</taxon>
    </lineage>
</organism>
<dbReference type="Pfam" id="PF00534">
    <property type="entry name" value="Glycos_transf_1"/>
    <property type="match status" value="1"/>
</dbReference>
<dbReference type="AlphaFoldDB" id="A0A8J6N6D1"/>
<reference evidence="3 4" key="1">
    <citation type="submission" date="2020-08" db="EMBL/GenBank/DDBJ databases">
        <title>Bridging the membrane lipid divide: bacteria of the FCB group superphylum have the potential to synthesize archaeal ether lipids.</title>
        <authorList>
            <person name="Villanueva L."/>
            <person name="Von Meijenfeldt F.A.B."/>
            <person name="Westbye A.B."/>
            <person name="Yadav S."/>
            <person name="Hopmans E.C."/>
            <person name="Dutilh B.E."/>
            <person name="Sinninghe Damste J.S."/>
        </authorList>
    </citation>
    <scope>NUCLEOTIDE SEQUENCE [LARGE SCALE GENOMIC DNA]</scope>
    <source>
        <strain evidence="3">NIOZ-UU82</strain>
    </source>
</reference>
<evidence type="ECO:0000313" key="4">
    <source>
        <dbReference type="Proteomes" id="UP000603545"/>
    </source>
</evidence>
<dbReference type="InterPro" id="IPR001296">
    <property type="entry name" value="Glyco_trans_1"/>
</dbReference>
<dbReference type="GO" id="GO:0009103">
    <property type="term" value="P:lipopolysaccharide biosynthetic process"/>
    <property type="evidence" value="ECO:0007669"/>
    <property type="project" value="TreeGrafter"/>
</dbReference>
<dbReference type="GO" id="GO:0016757">
    <property type="term" value="F:glycosyltransferase activity"/>
    <property type="evidence" value="ECO:0007669"/>
    <property type="project" value="InterPro"/>
</dbReference>
<proteinExistence type="predicted"/>
<gene>
    <name evidence="3" type="ORF">H8E80_05005</name>
</gene>
<dbReference type="EMBL" id="JACNLL010000049">
    <property type="protein sequence ID" value="MBC8199390.1"/>
    <property type="molecule type" value="Genomic_DNA"/>
</dbReference>
<dbReference type="PANTHER" id="PTHR46401:SF2">
    <property type="entry name" value="GLYCOSYLTRANSFERASE WBBK-RELATED"/>
    <property type="match status" value="1"/>
</dbReference>
<dbReference type="SUPFAM" id="SSF53756">
    <property type="entry name" value="UDP-Glycosyltransferase/glycogen phosphorylase"/>
    <property type="match status" value="1"/>
</dbReference>
<dbReference type="Proteomes" id="UP000603545">
    <property type="component" value="Unassembled WGS sequence"/>
</dbReference>
<name>A0A8J6N6D1_9BACT</name>
<evidence type="ECO:0000313" key="3">
    <source>
        <dbReference type="EMBL" id="MBC8199390.1"/>
    </source>
</evidence>
<evidence type="ECO:0000259" key="2">
    <source>
        <dbReference type="Pfam" id="PF00534"/>
    </source>
</evidence>
<dbReference type="CDD" id="cd03801">
    <property type="entry name" value="GT4_PimA-like"/>
    <property type="match status" value="1"/>
</dbReference>
<dbReference type="Gene3D" id="3.40.50.2000">
    <property type="entry name" value="Glycogen Phosphorylase B"/>
    <property type="match status" value="2"/>
</dbReference>
<dbReference type="PANTHER" id="PTHR46401">
    <property type="entry name" value="GLYCOSYLTRANSFERASE WBBK-RELATED"/>
    <property type="match status" value="1"/>
</dbReference>
<comment type="caution">
    <text evidence="3">The sequence shown here is derived from an EMBL/GenBank/DDBJ whole genome shotgun (WGS) entry which is preliminary data.</text>
</comment>
<feature type="domain" description="Glycosyl transferase family 1" evidence="2">
    <location>
        <begin position="312"/>
        <end position="397"/>
    </location>
</feature>